<dbReference type="GO" id="GO:0005886">
    <property type="term" value="C:plasma membrane"/>
    <property type="evidence" value="ECO:0007669"/>
    <property type="project" value="TreeGrafter"/>
</dbReference>
<dbReference type="AlphaFoldDB" id="A0A1M5X4V9"/>
<dbReference type="GO" id="GO:1902201">
    <property type="term" value="P:negative regulation of bacterial-type flagellum-dependent cell motility"/>
    <property type="evidence" value="ECO:0007669"/>
    <property type="project" value="TreeGrafter"/>
</dbReference>
<dbReference type="InterPro" id="IPR029787">
    <property type="entry name" value="Nucleotide_cyclase"/>
</dbReference>
<dbReference type="PROSITE" id="PS50887">
    <property type="entry name" value="GGDEF"/>
    <property type="match status" value="1"/>
</dbReference>
<keyword evidence="4" id="KW-1185">Reference proteome</keyword>
<dbReference type="Pfam" id="PF04392">
    <property type="entry name" value="ABC_sub_bind"/>
    <property type="match status" value="1"/>
</dbReference>
<dbReference type="InterPro" id="IPR050469">
    <property type="entry name" value="Diguanylate_Cyclase"/>
</dbReference>
<protein>
    <submittedName>
        <fullName evidence="3">Diguanylate cyclase (GGDEF) domain-containing protein</fullName>
    </submittedName>
</protein>
<dbReference type="STRING" id="1121131.SAMN02745229_01293"/>
<dbReference type="InterPro" id="IPR007487">
    <property type="entry name" value="ABC_transpt-TYRBP-like"/>
</dbReference>
<feature type="domain" description="GGDEF" evidence="2">
    <location>
        <begin position="427"/>
        <end position="559"/>
    </location>
</feature>
<dbReference type="SMART" id="SM00267">
    <property type="entry name" value="GGDEF"/>
    <property type="match status" value="1"/>
</dbReference>
<reference evidence="4" key="1">
    <citation type="submission" date="2016-11" db="EMBL/GenBank/DDBJ databases">
        <authorList>
            <person name="Varghese N."/>
            <person name="Submissions S."/>
        </authorList>
    </citation>
    <scope>NUCLEOTIDE SEQUENCE [LARGE SCALE GENOMIC DNA]</scope>
    <source>
        <strain evidence="4">DSM 3071</strain>
    </source>
</reference>
<accession>A0A1M5X4V9</accession>
<dbReference type="PANTHER" id="PTHR45138">
    <property type="entry name" value="REGULATORY COMPONENTS OF SENSORY TRANSDUCTION SYSTEM"/>
    <property type="match status" value="1"/>
</dbReference>
<gene>
    <name evidence="3" type="ORF">SAMN02745229_01293</name>
</gene>
<evidence type="ECO:0000256" key="1">
    <source>
        <dbReference type="SAM" id="Phobius"/>
    </source>
</evidence>
<dbReference type="GO" id="GO:0043709">
    <property type="term" value="P:cell adhesion involved in single-species biofilm formation"/>
    <property type="evidence" value="ECO:0007669"/>
    <property type="project" value="TreeGrafter"/>
</dbReference>
<evidence type="ECO:0000313" key="4">
    <source>
        <dbReference type="Proteomes" id="UP000184278"/>
    </source>
</evidence>
<dbReference type="OrthoDB" id="9805474at2"/>
<sequence length="560" mass="63454">MMARQQKDISMSRLLSCCILIACLFAMSFCMQYSNKYTKVHAESVSTTITPFNILCICSYNYSYQTVPQHIQGLEAGLGNLSYEITYENMDTKRYYEADDIEKFHDYLAYKMDKIDASYDLIFLIDDSALRFGINYREELFGDTPIVFMGINSFSDASTSSALPDVTGIAETLDFEANYDLMQSLFPDRDEIVVLCDASNTSTGEYVEFLKFTEKHPDLNYSVLNASYYTQKGLKRALNELDEKKIIFYLDFSQDGDGNLYTIKSAAAFVNENTNHVPVIRLTMVNCTDNILGGISYSYTAAGEVAGKMAAKILNGVDADNIPLVTETITESYFYQDALDEFGISSAKLPLDSTIADEHFNLIRYYEENALILNLILLIIILLFVIIVIQAKSNRQHERMLNNDYLTQIPNRHYINQKLTQLNSTFTPYGLAMIDIDYFKHINDTYGHLMGDALLKEVGRRFAGIATKNITFARIGGDEFMMLITGSEIDNAEKICQKIRKVFEFPITIDKQKITVTLSMGCALYPSDINDPTQIMALADKALYYVKENGRNGYKLFSDL</sequence>
<dbReference type="EMBL" id="FQXK01000009">
    <property type="protein sequence ID" value="SHH94869.1"/>
    <property type="molecule type" value="Genomic_DNA"/>
</dbReference>
<dbReference type="Gene3D" id="3.30.70.270">
    <property type="match status" value="1"/>
</dbReference>
<organism evidence="3 4">
    <name type="scientific">Butyrivibrio fibrisolvens DSM 3071</name>
    <dbReference type="NCBI Taxonomy" id="1121131"/>
    <lineage>
        <taxon>Bacteria</taxon>
        <taxon>Bacillati</taxon>
        <taxon>Bacillota</taxon>
        <taxon>Clostridia</taxon>
        <taxon>Lachnospirales</taxon>
        <taxon>Lachnospiraceae</taxon>
        <taxon>Butyrivibrio</taxon>
    </lineage>
</organism>
<dbReference type="InterPro" id="IPR043128">
    <property type="entry name" value="Rev_trsase/Diguanyl_cyclase"/>
</dbReference>
<keyword evidence="1" id="KW-1133">Transmembrane helix</keyword>
<dbReference type="Pfam" id="PF00990">
    <property type="entry name" value="GGDEF"/>
    <property type="match status" value="1"/>
</dbReference>
<dbReference type="Proteomes" id="UP000184278">
    <property type="component" value="Unassembled WGS sequence"/>
</dbReference>
<dbReference type="PANTHER" id="PTHR45138:SF9">
    <property type="entry name" value="DIGUANYLATE CYCLASE DGCM-RELATED"/>
    <property type="match status" value="1"/>
</dbReference>
<feature type="transmembrane region" description="Helical" evidence="1">
    <location>
        <begin position="371"/>
        <end position="391"/>
    </location>
</feature>
<dbReference type="CDD" id="cd01949">
    <property type="entry name" value="GGDEF"/>
    <property type="match status" value="1"/>
</dbReference>
<dbReference type="GO" id="GO:0052621">
    <property type="term" value="F:diguanylate cyclase activity"/>
    <property type="evidence" value="ECO:0007669"/>
    <property type="project" value="TreeGrafter"/>
</dbReference>
<proteinExistence type="predicted"/>
<keyword evidence="1" id="KW-0472">Membrane</keyword>
<name>A0A1M5X4V9_BUTFI</name>
<dbReference type="Gene3D" id="3.40.50.2300">
    <property type="match status" value="2"/>
</dbReference>
<evidence type="ECO:0000259" key="2">
    <source>
        <dbReference type="PROSITE" id="PS50887"/>
    </source>
</evidence>
<dbReference type="SUPFAM" id="SSF55073">
    <property type="entry name" value="Nucleotide cyclase"/>
    <property type="match status" value="1"/>
</dbReference>
<dbReference type="InterPro" id="IPR000160">
    <property type="entry name" value="GGDEF_dom"/>
</dbReference>
<evidence type="ECO:0000313" key="3">
    <source>
        <dbReference type="EMBL" id="SHH94869.1"/>
    </source>
</evidence>
<dbReference type="NCBIfam" id="TIGR00254">
    <property type="entry name" value="GGDEF"/>
    <property type="match status" value="1"/>
</dbReference>
<keyword evidence="1" id="KW-0812">Transmembrane</keyword>